<dbReference type="SMART" id="SM00220">
    <property type="entry name" value="S_TKc"/>
    <property type="match status" value="1"/>
</dbReference>
<dbReference type="OrthoDB" id="283111at2759"/>
<dbReference type="Pfam" id="PF00069">
    <property type="entry name" value="Pkinase"/>
    <property type="match status" value="1"/>
</dbReference>
<dbReference type="Gene3D" id="3.30.200.20">
    <property type="entry name" value="Phosphorylase Kinase, domain 1"/>
    <property type="match status" value="1"/>
</dbReference>
<dbReference type="AlphaFoldDB" id="A0A507BQW2"/>
<dbReference type="GO" id="GO:0004674">
    <property type="term" value="F:protein serine/threonine kinase activity"/>
    <property type="evidence" value="ECO:0007669"/>
    <property type="project" value="UniProtKB-KW"/>
</dbReference>
<reference evidence="9 10" key="1">
    <citation type="journal article" date="2019" name="Sci. Rep.">
        <title>Comparative genomics of chytrid fungi reveal insights into the obligate biotrophic and pathogenic lifestyle of Synchytrium endobioticum.</title>
        <authorList>
            <person name="van de Vossenberg B.T.L.H."/>
            <person name="Warris S."/>
            <person name="Nguyen H.D.T."/>
            <person name="van Gent-Pelzer M.P.E."/>
            <person name="Joly D.L."/>
            <person name="van de Geest H.C."/>
            <person name="Bonants P.J.M."/>
            <person name="Smith D.S."/>
            <person name="Levesque C.A."/>
            <person name="van der Lee T.A.J."/>
        </authorList>
    </citation>
    <scope>NUCLEOTIDE SEQUENCE [LARGE SCALE GENOMIC DNA]</scope>
    <source>
        <strain evidence="9 10">JEL517</strain>
    </source>
</reference>
<evidence type="ECO:0000313" key="9">
    <source>
        <dbReference type="EMBL" id="TPX30192.1"/>
    </source>
</evidence>
<evidence type="ECO:0000256" key="1">
    <source>
        <dbReference type="ARBA" id="ARBA00022527"/>
    </source>
</evidence>
<evidence type="ECO:0000256" key="7">
    <source>
        <dbReference type="SAM" id="MobiDB-lite"/>
    </source>
</evidence>
<dbReference type="RefSeq" id="XP_031021910.1">
    <property type="nucleotide sequence ID" value="XM_031172114.1"/>
</dbReference>
<feature type="domain" description="Protein kinase" evidence="8">
    <location>
        <begin position="288"/>
        <end position="613"/>
    </location>
</feature>
<feature type="compositionally biased region" description="Basic and acidic residues" evidence="7">
    <location>
        <begin position="12"/>
        <end position="31"/>
    </location>
</feature>
<dbReference type="GeneID" id="42007411"/>
<feature type="region of interest" description="Disordered" evidence="7">
    <location>
        <begin position="192"/>
        <end position="268"/>
    </location>
</feature>
<proteinExistence type="predicted"/>
<feature type="compositionally biased region" description="Polar residues" evidence="7">
    <location>
        <begin position="230"/>
        <end position="254"/>
    </location>
</feature>
<comment type="caution">
    <text evidence="9">The sequence shown here is derived from an EMBL/GenBank/DDBJ whole genome shotgun (WGS) entry which is preliminary data.</text>
</comment>
<dbReference type="CDD" id="cd14134">
    <property type="entry name" value="PKc_CLK"/>
    <property type="match status" value="1"/>
</dbReference>
<feature type="compositionally biased region" description="Basic residues" evidence="7">
    <location>
        <begin position="1"/>
        <end position="11"/>
    </location>
</feature>
<dbReference type="InterPro" id="IPR051175">
    <property type="entry name" value="CLK_kinases"/>
</dbReference>
<organism evidence="9 10">
    <name type="scientific">Synchytrium microbalum</name>
    <dbReference type="NCBI Taxonomy" id="1806994"/>
    <lineage>
        <taxon>Eukaryota</taxon>
        <taxon>Fungi</taxon>
        <taxon>Fungi incertae sedis</taxon>
        <taxon>Chytridiomycota</taxon>
        <taxon>Chytridiomycota incertae sedis</taxon>
        <taxon>Chytridiomycetes</taxon>
        <taxon>Synchytriales</taxon>
        <taxon>Synchytriaceae</taxon>
        <taxon>Synchytrium</taxon>
    </lineage>
</organism>
<keyword evidence="3 6" id="KW-0547">Nucleotide-binding</keyword>
<keyword evidence="10" id="KW-1185">Reference proteome</keyword>
<evidence type="ECO:0000259" key="8">
    <source>
        <dbReference type="PROSITE" id="PS50011"/>
    </source>
</evidence>
<dbReference type="GO" id="GO:0043484">
    <property type="term" value="P:regulation of RNA splicing"/>
    <property type="evidence" value="ECO:0007669"/>
    <property type="project" value="TreeGrafter"/>
</dbReference>
<evidence type="ECO:0000256" key="3">
    <source>
        <dbReference type="ARBA" id="ARBA00022741"/>
    </source>
</evidence>
<dbReference type="PROSITE" id="PS00107">
    <property type="entry name" value="PROTEIN_KINASE_ATP"/>
    <property type="match status" value="1"/>
</dbReference>
<dbReference type="PANTHER" id="PTHR45646:SF11">
    <property type="entry name" value="SERINE_THREONINE-PROTEIN KINASE DOA"/>
    <property type="match status" value="1"/>
</dbReference>
<dbReference type="GO" id="GO:0005524">
    <property type="term" value="F:ATP binding"/>
    <property type="evidence" value="ECO:0007669"/>
    <property type="project" value="UniProtKB-UniRule"/>
</dbReference>
<keyword evidence="4" id="KW-0418">Kinase</keyword>
<dbReference type="PROSITE" id="PS50011">
    <property type="entry name" value="PROTEIN_KINASE_DOM"/>
    <property type="match status" value="1"/>
</dbReference>
<dbReference type="Gene3D" id="1.10.510.10">
    <property type="entry name" value="Transferase(Phosphotransferase) domain 1"/>
    <property type="match status" value="1"/>
</dbReference>
<name>A0A507BQW2_9FUNG</name>
<evidence type="ECO:0000256" key="6">
    <source>
        <dbReference type="PROSITE-ProRule" id="PRU10141"/>
    </source>
</evidence>
<keyword evidence="5 6" id="KW-0067">ATP-binding</keyword>
<feature type="binding site" evidence="6">
    <location>
        <position position="317"/>
    </location>
    <ligand>
        <name>ATP</name>
        <dbReference type="ChEBI" id="CHEBI:30616"/>
    </ligand>
</feature>
<feature type="compositionally biased region" description="Polar residues" evidence="7">
    <location>
        <begin position="33"/>
        <end position="45"/>
    </location>
</feature>
<dbReference type="InterPro" id="IPR017441">
    <property type="entry name" value="Protein_kinase_ATP_BS"/>
</dbReference>
<dbReference type="PROSITE" id="PS00108">
    <property type="entry name" value="PROTEIN_KINASE_ST"/>
    <property type="match status" value="1"/>
</dbReference>
<dbReference type="SUPFAM" id="SSF56112">
    <property type="entry name" value="Protein kinase-like (PK-like)"/>
    <property type="match status" value="1"/>
</dbReference>
<dbReference type="InterPro" id="IPR008271">
    <property type="entry name" value="Ser/Thr_kinase_AS"/>
</dbReference>
<evidence type="ECO:0000256" key="4">
    <source>
        <dbReference type="ARBA" id="ARBA00022777"/>
    </source>
</evidence>
<dbReference type="InterPro" id="IPR011009">
    <property type="entry name" value="Kinase-like_dom_sf"/>
</dbReference>
<keyword evidence="2" id="KW-0808">Transferase</keyword>
<dbReference type="Proteomes" id="UP000319731">
    <property type="component" value="Unassembled WGS sequence"/>
</dbReference>
<protein>
    <recommendedName>
        <fullName evidence="8">Protein kinase domain-containing protein</fullName>
    </recommendedName>
</protein>
<keyword evidence="1" id="KW-0723">Serine/threonine-protein kinase</keyword>
<dbReference type="GO" id="GO:0005634">
    <property type="term" value="C:nucleus"/>
    <property type="evidence" value="ECO:0007669"/>
    <property type="project" value="TreeGrafter"/>
</dbReference>
<accession>A0A507BQW2</accession>
<evidence type="ECO:0000313" key="10">
    <source>
        <dbReference type="Proteomes" id="UP000319731"/>
    </source>
</evidence>
<dbReference type="EMBL" id="QEAO01000087">
    <property type="protein sequence ID" value="TPX30192.1"/>
    <property type="molecule type" value="Genomic_DNA"/>
</dbReference>
<feature type="compositionally biased region" description="Polar residues" evidence="7">
    <location>
        <begin position="192"/>
        <end position="205"/>
    </location>
</feature>
<dbReference type="STRING" id="1806994.A0A507BQW2"/>
<dbReference type="InterPro" id="IPR000719">
    <property type="entry name" value="Prot_kinase_dom"/>
</dbReference>
<evidence type="ECO:0000256" key="5">
    <source>
        <dbReference type="ARBA" id="ARBA00022840"/>
    </source>
</evidence>
<feature type="region of interest" description="Disordered" evidence="7">
    <location>
        <begin position="1"/>
        <end position="51"/>
    </location>
</feature>
<sequence>MASVIRRRSNDRRHSDVYPAQKRRDSSERSRASVHSNYNNSTGGRSTDEHQYYATNGNATYQTMPHMTRSRDSFEQQQQQQLQQLQHHQVATLYQQQQYQYPTTANLAPPMMAHHGGISNTNQFAQPQPYPAMNRPSHPMYNLNNSQNGPAYGTRNRTVSNNTGTTTIATSGRIAANTLLRPMANTSTTTTEVIDLTGSPSSSAVPNPPTRKRRRDPNSSQPHNQHHLAASTSSRPSSQYHDHSSSYPESYASTVSSHPHPVPLPLPPCDDPDGHFVVNINEDLTPRYKILRLLGQGTFGKVVEAFDKHKKMHVAIKIIRSVQKYRDASKIEIKVLQTIKSHDPQNIKRCIHLRDVFDYRNHICMVFEVLSQSVFDFLKENKFLPFSMDQIRDFARQILVAVEFCHSLRLIHTDLKPENLMLEQNAYSARPYKKGTNPNGQPVLRRELNSTYLRLIDFGSAIFEDDYHSSIVSTRHYRAPEIILSMGWSYPCDIWSIGCILVEFFTGEALFQTHDNLEHLAMMEQTLGKFPPEFIAMVPNSYKYFKGGKLDWPNQEVNRSSKAFVRKLNPLEVTIRPTSIPTISSFLSLVRRMLEYDPAQRITAREALNHPFFTENQGLRQM</sequence>
<evidence type="ECO:0000256" key="2">
    <source>
        <dbReference type="ARBA" id="ARBA00022679"/>
    </source>
</evidence>
<dbReference type="PANTHER" id="PTHR45646">
    <property type="entry name" value="SERINE/THREONINE-PROTEIN KINASE DOA-RELATED"/>
    <property type="match status" value="1"/>
</dbReference>
<gene>
    <name evidence="9" type="ORF">SmJEL517_g06188</name>
</gene>